<keyword evidence="1" id="KW-0378">Hydrolase</keyword>
<dbReference type="CDD" id="cd03886">
    <property type="entry name" value="M20_Acy1"/>
    <property type="match status" value="1"/>
</dbReference>
<dbReference type="SUPFAM" id="SSF53187">
    <property type="entry name" value="Zn-dependent exopeptidases"/>
    <property type="match status" value="1"/>
</dbReference>
<accession>A0ABU9XUB2</accession>
<evidence type="ECO:0000259" key="2">
    <source>
        <dbReference type="Pfam" id="PF07687"/>
    </source>
</evidence>
<keyword evidence="4" id="KW-1185">Reference proteome</keyword>
<sequence>MTFDSAPQTDWNAVGEAELADVITLRRAIHADPEIGLHCPRTADKIRAALAGLPLEIRDSTSTTGLIAILRGRSDNGRTVLLRGDHDALPMHEETGLPFASTVPGAMHACGHDTHTAMLVGAARALSARREDLPGTVVFMFQPGEEGYHGARYMIADGLLADPAPQAAFALHISPNMPAGTFVSRNGPLLASTDAVNITVHGRGGHAAMPHDCLDPIPVACEIVTALSTFIARQIAVTDPAVLSITRIEAGSAYNIVPERVEMKGTLRTLSHATREQARAGLARIVEHVALAHGCTAELRIDEGYPVTENDPRAVAMIRAAAERIGAYQTMPAPMMGGEDFSYVLRDIPGAMAFVGVAPEGSDPRTNPPLHNTRMIIREDVMAKGVAMHCALAERFLHHGFD</sequence>
<proteinExistence type="predicted"/>
<dbReference type="Pfam" id="PF01546">
    <property type="entry name" value="Peptidase_M20"/>
    <property type="match status" value="1"/>
</dbReference>
<gene>
    <name evidence="3" type="ORF">ABC969_11965</name>
</gene>
<reference evidence="3 4" key="1">
    <citation type="submission" date="2024-05" db="EMBL/GenBank/DDBJ databases">
        <authorList>
            <person name="Liu Q."/>
            <person name="Xin Y.-H."/>
        </authorList>
    </citation>
    <scope>NUCLEOTIDE SEQUENCE [LARGE SCALE GENOMIC DNA]</scope>
    <source>
        <strain evidence="3 4">CGMCC 1.15349</strain>
    </source>
</reference>
<dbReference type="PANTHER" id="PTHR11014:SF63">
    <property type="entry name" value="METALLOPEPTIDASE, PUTATIVE (AFU_ORTHOLOGUE AFUA_6G09600)-RELATED"/>
    <property type="match status" value="1"/>
</dbReference>
<protein>
    <submittedName>
        <fullName evidence="3">M20 family metallopeptidase</fullName>
    </submittedName>
</protein>
<dbReference type="Gene3D" id="3.30.70.360">
    <property type="match status" value="1"/>
</dbReference>
<feature type="domain" description="Peptidase M20 dimerisation" evidence="2">
    <location>
        <begin position="196"/>
        <end position="291"/>
    </location>
</feature>
<evidence type="ECO:0000256" key="1">
    <source>
        <dbReference type="ARBA" id="ARBA00022801"/>
    </source>
</evidence>
<dbReference type="NCBIfam" id="TIGR01891">
    <property type="entry name" value="amidohydrolases"/>
    <property type="match status" value="1"/>
</dbReference>
<dbReference type="InterPro" id="IPR002933">
    <property type="entry name" value="Peptidase_M20"/>
</dbReference>
<dbReference type="RefSeq" id="WP_345865235.1">
    <property type="nucleotide sequence ID" value="NZ_JBDIMF010000005.1"/>
</dbReference>
<dbReference type="EMBL" id="JBDIMF010000005">
    <property type="protein sequence ID" value="MEN2787132.1"/>
    <property type="molecule type" value="Genomic_DNA"/>
</dbReference>
<dbReference type="InterPro" id="IPR017439">
    <property type="entry name" value="Amidohydrolase"/>
</dbReference>
<dbReference type="Proteomes" id="UP001404104">
    <property type="component" value="Unassembled WGS sequence"/>
</dbReference>
<dbReference type="PIRSF" id="PIRSF005962">
    <property type="entry name" value="Pept_M20D_amidohydro"/>
    <property type="match status" value="1"/>
</dbReference>
<evidence type="ECO:0000313" key="3">
    <source>
        <dbReference type="EMBL" id="MEN2787132.1"/>
    </source>
</evidence>
<dbReference type="PANTHER" id="PTHR11014">
    <property type="entry name" value="PEPTIDASE M20 FAMILY MEMBER"/>
    <property type="match status" value="1"/>
</dbReference>
<organism evidence="3 4">
    <name type="scientific">Sphingomonas qilianensis</name>
    <dbReference type="NCBI Taxonomy" id="1736690"/>
    <lineage>
        <taxon>Bacteria</taxon>
        <taxon>Pseudomonadati</taxon>
        <taxon>Pseudomonadota</taxon>
        <taxon>Alphaproteobacteria</taxon>
        <taxon>Sphingomonadales</taxon>
        <taxon>Sphingomonadaceae</taxon>
        <taxon>Sphingomonas</taxon>
    </lineage>
</organism>
<dbReference type="InterPro" id="IPR011650">
    <property type="entry name" value="Peptidase_M20_dimer"/>
</dbReference>
<dbReference type="SUPFAM" id="SSF55031">
    <property type="entry name" value="Bacterial exopeptidase dimerisation domain"/>
    <property type="match status" value="1"/>
</dbReference>
<comment type="caution">
    <text evidence="3">The sequence shown here is derived from an EMBL/GenBank/DDBJ whole genome shotgun (WGS) entry which is preliminary data.</text>
</comment>
<dbReference type="Gene3D" id="3.40.630.10">
    <property type="entry name" value="Zn peptidases"/>
    <property type="match status" value="1"/>
</dbReference>
<dbReference type="InterPro" id="IPR036264">
    <property type="entry name" value="Bact_exopeptidase_dim_dom"/>
</dbReference>
<dbReference type="Pfam" id="PF07687">
    <property type="entry name" value="M20_dimer"/>
    <property type="match status" value="1"/>
</dbReference>
<evidence type="ECO:0000313" key="4">
    <source>
        <dbReference type="Proteomes" id="UP001404104"/>
    </source>
</evidence>
<name>A0ABU9XUB2_9SPHN</name>